<reference evidence="2 3" key="2">
    <citation type="submission" date="2023-10" db="EMBL/GenBank/DDBJ databases">
        <authorList>
            <person name="Han X.F."/>
        </authorList>
    </citation>
    <scope>NUCLEOTIDE SEQUENCE [LARGE SCALE GENOMIC DNA]</scope>
    <source>
        <strain evidence="2 3">KCTC 39840</strain>
    </source>
</reference>
<dbReference type="Gene3D" id="1.50.10.10">
    <property type="match status" value="1"/>
</dbReference>
<dbReference type="EMBL" id="JAWSTH010000147">
    <property type="protein sequence ID" value="MDW5598503.1"/>
    <property type="molecule type" value="Genomic_DNA"/>
</dbReference>
<reference evidence="3" key="1">
    <citation type="submission" date="2023-07" db="EMBL/GenBank/DDBJ databases">
        <title>Conexibacter stalactiti sp. nov., isolated from stalactites in a lava cave and emended description of the genus Conexibacter.</title>
        <authorList>
            <person name="Lee S.D."/>
        </authorList>
    </citation>
    <scope>NUCLEOTIDE SEQUENCE [LARGE SCALE GENOMIC DNA]</scope>
    <source>
        <strain evidence="3">KCTC 39840</strain>
    </source>
</reference>
<evidence type="ECO:0000256" key="1">
    <source>
        <dbReference type="SAM" id="MobiDB-lite"/>
    </source>
</evidence>
<keyword evidence="3" id="KW-1185">Reference proteome</keyword>
<proteinExistence type="predicted"/>
<protein>
    <submittedName>
        <fullName evidence="2">Uncharacterized protein</fullName>
    </submittedName>
</protein>
<gene>
    <name evidence="2" type="ORF">R7226_29350</name>
</gene>
<feature type="region of interest" description="Disordered" evidence="1">
    <location>
        <begin position="1"/>
        <end position="22"/>
    </location>
</feature>
<dbReference type="Proteomes" id="UP001284601">
    <property type="component" value="Unassembled WGS sequence"/>
</dbReference>
<dbReference type="InterPro" id="IPR008928">
    <property type="entry name" value="6-hairpin_glycosidase_sf"/>
</dbReference>
<evidence type="ECO:0000313" key="2">
    <source>
        <dbReference type="EMBL" id="MDW5598503.1"/>
    </source>
</evidence>
<comment type="caution">
    <text evidence="2">The sequence shown here is derived from an EMBL/GenBank/DDBJ whole genome shotgun (WGS) entry which is preliminary data.</text>
</comment>
<dbReference type="InterPro" id="IPR012341">
    <property type="entry name" value="6hp_glycosidase-like_sf"/>
</dbReference>
<name>A0ABU4HYU7_9ACTN</name>
<organism evidence="2 3">
    <name type="scientific">Conexibacter stalactiti</name>
    <dbReference type="NCBI Taxonomy" id="1940611"/>
    <lineage>
        <taxon>Bacteria</taxon>
        <taxon>Bacillati</taxon>
        <taxon>Actinomycetota</taxon>
        <taxon>Thermoleophilia</taxon>
        <taxon>Solirubrobacterales</taxon>
        <taxon>Conexibacteraceae</taxon>
        <taxon>Conexibacter</taxon>
    </lineage>
</organism>
<evidence type="ECO:0000313" key="3">
    <source>
        <dbReference type="Proteomes" id="UP001284601"/>
    </source>
</evidence>
<dbReference type="SUPFAM" id="SSF48208">
    <property type="entry name" value="Six-hairpin glycosidases"/>
    <property type="match status" value="1"/>
</dbReference>
<sequence length="716" mass="76698">MHAIPTLDDLASDPQTHRFEDTFNPPGLTNFLGTAQVDHDLVAIRSVNFPPLGSGDTISGQLSLDGRFFRALGVPVTVTWRPDRVIRSARVGELEIETTTVCPPDTTAVAVDVRVTNHGAAAHELRLALALASAVTRPAEPWLAPVPPSAVNRLEVDAARGALVGRCPATGAVSVQGFDSAPAALVPGPSAPVDSGAGDAEWRGEEIHSLSRIEARATLTAGASWRIGWVQAVGTTQAEALAAFDRIAADVPAAVRASERLWTQELADAFVPGRGSTAGALPVLETSNAALRQLYWAGVLGVLWFRRDSPHGLLGRSYDTLMPRYWQTTTFIWDYSLSSTVHALLDPATMRRQLEHWIATDVHTHFGTEWQSGAPVGYWYSVNDFAMTRLVRDYVRFSGERDWLETEIATVDGGARTVAEHLGEWAQAWKGLRRGHALADYGGTDNLLECVSSYVHEVASLNAMNVWCLRRAAELAAAGGDAEAAGRLRAEADALVGEVQQLYVAGSGHWAARQPDGELVPVAHAYDFNTVAMALADDLPAAQREEMVGFFTRELRSDTWMRALSTADPDAAFSNRPDHQWNGAYTAWPADAAHALIRLGRADLAAAWLPGLASSAHQGPFAQGHFVEGIVPAHSDRGAPKGPPQEPYLMDWACSSAGAFADLVIQGFFGVEVPFDGGAPRATPRLAEVDPDARLCGLVVAGRSYDVSAAGIEESG</sequence>
<dbReference type="RefSeq" id="WP_318601032.1">
    <property type="nucleotide sequence ID" value="NZ_JAWSTH010000147.1"/>
</dbReference>
<accession>A0ABU4HYU7</accession>